<dbReference type="Gene3D" id="1.20.1250.20">
    <property type="entry name" value="MFS general substrate transporter like domains"/>
    <property type="match status" value="1"/>
</dbReference>
<dbReference type="AlphaFoldDB" id="A0A0K1XBX8"/>
<keyword evidence="1 4" id="KW-0812">Transmembrane</keyword>
<dbReference type="KEGG" id="pbb:AKN87_02895"/>
<evidence type="ECO:0000256" key="4">
    <source>
        <dbReference type="SAM" id="Phobius"/>
    </source>
</evidence>
<protein>
    <submittedName>
        <fullName evidence="6">MFS transporter</fullName>
    </submittedName>
</protein>
<evidence type="ECO:0000256" key="1">
    <source>
        <dbReference type="ARBA" id="ARBA00022692"/>
    </source>
</evidence>
<evidence type="ECO:0000313" key="7">
    <source>
        <dbReference type="Proteomes" id="UP000063953"/>
    </source>
</evidence>
<dbReference type="PROSITE" id="PS50850">
    <property type="entry name" value="MFS"/>
    <property type="match status" value="1"/>
</dbReference>
<dbReference type="RefSeq" id="WP_053099580.1">
    <property type="nucleotide sequence ID" value="NZ_CP012358.1"/>
</dbReference>
<evidence type="ECO:0000313" key="6">
    <source>
        <dbReference type="EMBL" id="AKX58672.1"/>
    </source>
</evidence>
<feature type="transmembrane region" description="Helical" evidence="4">
    <location>
        <begin position="246"/>
        <end position="265"/>
    </location>
</feature>
<dbReference type="PANTHER" id="PTHR23534">
    <property type="entry name" value="MFS PERMEASE"/>
    <property type="match status" value="1"/>
</dbReference>
<dbReference type="PATRIC" id="fig|1697052.3.peg.563"/>
<reference evidence="6 7" key="1">
    <citation type="journal article" date="2015" name="Genome Announc.">
        <title>Genome Sequences of Oblitimonas alkaliphila gen. nov. sp. nov. (Proposed), a Novel Bacterium of the Pseudomonadaceae Family.</title>
        <authorList>
            <person name="Lauer A.C."/>
            <person name="Nicholson A.C."/>
            <person name="Humrighouse B.W."/>
            <person name="Emery B."/>
            <person name="Drobish A."/>
            <person name="Juieng P."/>
            <person name="Loparev V."/>
            <person name="McQuiston J.R."/>
        </authorList>
    </citation>
    <scope>NUCLEOTIDE SEQUENCE [LARGE SCALE GENOMIC DNA]</scope>
    <source>
        <strain evidence="6 7">E5571</strain>
    </source>
</reference>
<feature type="transmembrane region" description="Helical" evidence="4">
    <location>
        <begin position="92"/>
        <end position="110"/>
    </location>
</feature>
<dbReference type="PANTHER" id="PTHR23534:SF1">
    <property type="entry name" value="MAJOR FACILITATOR SUPERFAMILY PROTEIN"/>
    <property type="match status" value="1"/>
</dbReference>
<dbReference type="OrthoDB" id="8558006at2"/>
<dbReference type="InterPro" id="IPR020846">
    <property type="entry name" value="MFS_dom"/>
</dbReference>
<evidence type="ECO:0000256" key="2">
    <source>
        <dbReference type="ARBA" id="ARBA00022989"/>
    </source>
</evidence>
<feature type="transmembrane region" description="Helical" evidence="4">
    <location>
        <begin position="69"/>
        <end position="86"/>
    </location>
</feature>
<feature type="transmembrane region" description="Helical" evidence="4">
    <location>
        <begin position="205"/>
        <end position="226"/>
    </location>
</feature>
<keyword evidence="7" id="KW-1185">Reference proteome</keyword>
<feature type="transmembrane region" description="Helical" evidence="4">
    <location>
        <begin position="332"/>
        <end position="354"/>
    </location>
</feature>
<feature type="transmembrane region" description="Helical" evidence="4">
    <location>
        <begin position="163"/>
        <end position="184"/>
    </location>
</feature>
<dbReference type="Pfam" id="PF07690">
    <property type="entry name" value="MFS_1"/>
    <property type="match status" value="1"/>
</dbReference>
<feature type="transmembrane region" description="Helical" evidence="4">
    <location>
        <begin position="130"/>
        <end position="151"/>
    </location>
</feature>
<feature type="transmembrane region" description="Helical" evidence="4">
    <location>
        <begin position="360"/>
        <end position="377"/>
    </location>
</feature>
<feature type="domain" description="Major facilitator superfamily (MFS) profile" evidence="5">
    <location>
        <begin position="205"/>
        <end position="397"/>
    </location>
</feature>
<organism evidence="6 7">
    <name type="scientific">Thiopseudomonas alkaliphila</name>
    <dbReference type="NCBI Taxonomy" id="1697053"/>
    <lineage>
        <taxon>Bacteria</taxon>
        <taxon>Pseudomonadati</taxon>
        <taxon>Pseudomonadota</taxon>
        <taxon>Gammaproteobacteria</taxon>
        <taxon>Pseudomonadales</taxon>
        <taxon>Pseudomonadaceae</taxon>
        <taxon>Thiopseudomonas</taxon>
    </lineage>
</organism>
<keyword evidence="3 4" id="KW-0472">Membrane</keyword>
<gene>
    <name evidence="6" type="ORF">AKN88_01000</name>
</gene>
<feature type="transmembrane region" description="Helical" evidence="4">
    <location>
        <begin position="37"/>
        <end position="62"/>
    </location>
</feature>
<evidence type="ECO:0000259" key="5">
    <source>
        <dbReference type="PROSITE" id="PS50850"/>
    </source>
</evidence>
<dbReference type="EMBL" id="CP012365">
    <property type="protein sequence ID" value="AKX58672.1"/>
    <property type="molecule type" value="Genomic_DNA"/>
</dbReference>
<feature type="transmembrane region" description="Helical" evidence="4">
    <location>
        <begin position="300"/>
        <end position="320"/>
    </location>
</feature>
<feature type="transmembrane region" description="Helical" evidence="4">
    <location>
        <begin position="272"/>
        <end position="294"/>
    </location>
</feature>
<sequence length="397" mass="42533">MPITVWGLAIAQALLTSGNILLVAVSALIGKQLAAHPLLITLPVAAQFLGLIAATIPAALLMQKLGRKVGFVLGNLIGLVGTWVALQGLEASSLYGFACGTLLIGMAIGVGQQYRFAALDLCSVEQRSRAIGIVMGGGVIAAVLGANLAIWSQNWADKPFVGAFYGLFAIYVVALLLISVLPLAKAVTVKPTDRVRSYAELFQQPLLIAAVASGVVGYAIMVLLMTATPLAMDHHEFPFEDVAIVIQWHVLGMFVPSFFTGWLIRKFSSRTVILWGCIILVICALINISGVSYWHYFSGLLLLGVGWNFTFIGATHLLSFTYSPAEQGKVQGINEFLVFSASAIGSLLAGQGVVLLGWAWLNWLSIPVVVAIAWLIWRLDEVKMTAKAQSAWQNPQA</sequence>
<dbReference type="GO" id="GO:0022857">
    <property type="term" value="F:transmembrane transporter activity"/>
    <property type="evidence" value="ECO:0007669"/>
    <property type="project" value="InterPro"/>
</dbReference>
<dbReference type="Proteomes" id="UP000063953">
    <property type="component" value="Chromosome"/>
</dbReference>
<name>A0A0K1XBX8_9GAMM</name>
<dbReference type="GeneID" id="93983217"/>
<accession>A0A0K1XBX8</accession>
<dbReference type="SUPFAM" id="SSF103473">
    <property type="entry name" value="MFS general substrate transporter"/>
    <property type="match status" value="1"/>
</dbReference>
<proteinExistence type="predicted"/>
<dbReference type="STRING" id="1697053.AKN87_02895"/>
<evidence type="ECO:0000256" key="3">
    <source>
        <dbReference type="ARBA" id="ARBA00023136"/>
    </source>
</evidence>
<dbReference type="InterPro" id="IPR011701">
    <property type="entry name" value="MFS"/>
</dbReference>
<dbReference type="InterPro" id="IPR036259">
    <property type="entry name" value="MFS_trans_sf"/>
</dbReference>
<keyword evidence="2 4" id="KW-1133">Transmembrane helix</keyword>